<dbReference type="GO" id="GO:0016020">
    <property type="term" value="C:membrane"/>
    <property type="evidence" value="ECO:0007669"/>
    <property type="project" value="UniProtKB-SubCell"/>
</dbReference>
<dbReference type="STRING" id="336963.C4JN17"/>
<dbReference type="OMA" id="MSIVFIA"/>
<dbReference type="eggNOG" id="ENOG502S50Z">
    <property type="taxonomic scope" value="Eukaryota"/>
</dbReference>
<keyword evidence="8" id="KW-0732">Signal</keyword>
<gene>
    <name evidence="11" type="ORF">UREG_04225</name>
</gene>
<dbReference type="VEuPathDB" id="FungiDB:UREG_04225"/>
<dbReference type="InterPro" id="IPR005018">
    <property type="entry name" value="DOMON_domain"/>
</dbReference>
<dbReference type="AlphaFoldDB" id="C4JN17"/>
<dbReference type="Pfam" id="PF03188">
    <property type="entry name" value="Cytochrom_B561"/>
    <property type="match status" value="1"/>
</dbReference>
<dbReference type="Gene3D" id="1.20.120.1770">
    <property type="match status" value="1"/>
</dbReference>
<feature type="transmembrane region" description="Helical" evidence="7">
    <location>
        <begin position="363"/>
        <end position="384"/>
    </location>
</feature>
<feature type="transmembrane region" description="Helical" evidence="7">
    <location>
        <begin position="330"/>
        <end position="351"/>
    </location>
</feature>
<evidence type="ECO:0000256" key="3">
    <source>
        <dbReference type="ARBA" id="ARBA00022692"/>
    </source>
</evidence>
<dbReference type="Pfam" id="PF16010">
    <property type="entry name" value="CDH-cyt"/>
    <property type="match status" value="1"/>
</dbReference>
<evidence type="ECO:0000313" key="12">
    <source>
        <dbReference type="Proteomes" id="UP000002058"/>
    </source>
</evidence>
<feature type="transmembrane region" description="Helical" evidence="7">
    <location>
        <begin position="288"/>
        <end position="310"/>
    </location>
</feature>
<keyword evidence="3 7" id="KW-0812">Transmembrane</keyword>
<accession>C4JN17</accession>
<feature type="chain" id="PRO_5002939317" description="DOMON domain-containing protein" evidence="8">
    <location>
        <begin position="22"/>
        <end position="428"/>
    </location>
</feature>
<dbReference type="CDD" id="cd08760">
    <property type="entry name" value="Cyt_b561_FRRS1_like"/>
    <property type="match status" value="1"/>
</dbReference>
<evidence type="ECO:0000256" key="7">
    <source>
        <dbReference type="SAM" id="Phobius"/>
    </source>
</evidence>
<dbReference type="InterPro" id="IPR006593">
    <property type="entry name" value="Cyt_b561/ferric_Rdtase_TM"/>
</dbReference>
<feature type="signal peptide" evidence="8">
    <location>
        <begin position="1"/>
        <end position="21"/>
    </location>
</feature>
<keyword evidence="4" id="KW-0249">Electron transport</keyword>
<dbReference type="InParanoid" id="C4JN17"/>
<keyword evidence="5 7" id="KW-1133">Transmembrane helix</keyword>
<evidence type="ECO:0000259" key="10">
    <source>
        <dbReference type="SMART" id="SM00665"/>
    </source>
</evidence>
<protein>
    <recommendedName>
        <fullName evidence="13">DOMON domain-containing protein</fullName>
    </recommendedName>
</protein>
<evidence type="ECO:0000259" key="9">
    <source>
        <dbReference type="SMART" id="SM00664"/>
    </source>
</evidence>
<keyword evidence="2" id="KW-0813">Transport</keyword>
<feature type="domain" description="Cytochrome b561" evidence="10">
    <location>
        <begin position="223"/>
        <end position="347"/>
    </location>
</feature>
<dbReference type="RefSeq" id="XP_002544708.1">
    <property type="nucleotide sequence ID" value="XM_002544662.1"/>
</dbReference>
<evidence type="ECO:0000256" key="2">
    <source>
        <dbReference type="ARBA" id="ARBA00022448"/>
    </source>
</evidence>
<dbReference type="CDD" id="cd09630">
    <property type="entry name" value="CDH_like_cytochrome"/>
    <property type="match status" value="1"/>
</dbReference>
<dbReference type="HOGENOM" id="CLU_031471_1_0_1"/>
<evidence type="ECO:0000313" key="11">
    <source>
        <dbReference type="EMBL" id="EEP79379.1"/>
    </source>
</evidence>
<evidence type="ECO:0000256" key="6">
    <source>
        <dbReference type="ARBA" id="ARBA00023136"/>
    </source>
</evidence>
<feature type="domain" description="DOMON" evidence="9">
    <location>
        <begin position="64"/>
        <end position="185"/>
    </location>
</feature>
<dbReference type="Proteomes" id="UP000002058">
    <property type="component" value="Unassembled WGS sequence"/>
</dbReference>
<dbReference type="PANTHER" id="PTHR47797">
    <property type="entry name" value="DEHYDROGENASE, PUTATIVE (AFU_ORTHOLOGUE AFUA_8G05805)-RELATED"/>
    <property type="match status" value="1"/>
</dbReference>
<evidence type="ECO:0000256" key="1">
    <source>
        <dbReference type="ARBA" id="ARBA00004370"/>
    </source>
</evidence>
<dbReference type="SUPFAM" id="SSF49344">
    <property type="entry name" value="CBD9-like"/>
    <property type="match status" value="1"/>
</dbReference>
<dbReference type="SMART" id="SM00665">
    <property type="entry name" value="B561"/>
    <property type="match status" value="1"/>
</dbReference>
<dbReference type="InterPro" id="IPR015920">
    <property type="entry name" value="Cellobiose_DH-like_cyt"/>
</dbReference>
<evidence type="ECO:0000256" key="5">
    <source>
        <dbReference type="ARBA" id="ARBA00022989"/>
    </source>
</evidence>
<evidence type="ECO:0000256" key="8">
    <source>
        <dbReference type="SAM" id="SignalP"/>
    </source>
</evidence>
<reference evidence="12" key="1">
    <citation type="journal article" date="2009" name="Genome Res.">
        <title>Comparative genomic analyses of the human fungal pathogens Coccidioides and their relatives.</title>
        <authorList>
            <person name="Sharpton T.J."/>
            <person name="Stajich J.E."/>
            <person name="Rounsley S.D."/>
            <person name="Gardner M.J."/>
            <person name="Wortman J.R."/>
            <person name="Jordar V.S."/>
            <person name="Maiti R."/>
            <person name="Kodira C.D."/>
            <person name="Neafsey D.E."/>
            <person name="Zeng Q."/>
            <person name="Hung C.-Y."/>
            <person name="McMahan C."/>
            <person name="Muszewska A."/>
            <person name="Grynberg M."/>
            <person name="Mandel M.A."/>
            <person name="Kellner E.M."/>
            <person name="Barker B.M."/>
            <person name="Galgiani J.N."/>
            <person name="Orbach M.J."/>
            <person name="Kirkland T.N."/>
            <person name="Cole G.T."/>
            <person name="Henn M.R."/>
            <person name="Birren B.W."/>
            <person name="Taylor J.W."/>
        </authorList>
    </citation>
    <scope>NUCLEOTIDE SEQUENCE [LARGE SCALE GENOMIC DNA]</scope>
    <source>
        <strain evidence="12">UAMH 1704</strain>
    </source>
</reference>
<comment type="subcellular location">
    <subcellularLocation>
        <location evidence="1">Membrane</location>
    </subcellularLocation>
</comment>
<dbReference type="PANTHER" id="PTHR47797:SF1">
    <property type="entry name" value="CYTOCHROME B561 DOMAIN-CONTAINING PROTEIN-RELATED"/>
    <property type="match status" value="1"/>
</dbReference>
<feature type="transmembrane region" description="Helical" evidence="7">
    <location>
        <begin position="263"/>
        <end position="282"/>
    </location>
</feature>
<dbReference type="KEGG" id="ure:UREG_04225"/>
<organism evidence="11 12">
    <name type="scientific">Uncinocarpus reesii (strain UAMH 1704)</name>
    <dbReference type="NCBI Taxonomy" id="336963"/>
    <lineage>
        <taxon>Eukaryota</taxon>
        <taxon>Fungi</taxon>
        <taxon>Dikarya</taxon>
        <taxon>Ascomycota</taxon>
        <taxon>Pezizomycotina</taxon>
        <taxon>Eurotiomycetes</taxon>
        <taxon>Eurotiomycetidae</taxon>
        <taxon>Onygenales</taxon>
        <taxon>Onygenaceae</taxon>
        <taxon>Uncinocarpus</taxon>
    </lineage>
</organism>
<dbReference type="SMART" id="SM00664">
    <property type="entry name" value="DoH"/>
    <property type="match status" value="1"/>
</dbReference>
<dbReference type="Gene3D" id="2.60.40.1210">
    <property type="entry name" value="Cellobiose dehydrogenase, cytochrome domain"/>
    <property type="match status" value="1"/>
</dbReference>
<evidence type="ECO:0000256" key="4">
    <source>
        <dbReference type="ARBA" id="ARBA00022982"/>
    </source>
</evidence>
<keyword evidence="12" id="KW-1185">Reference proteome</keyword>
<sequence>MRFSRWIEQLAAFSLIACVSARPAAFHPQGREDITFSVAVSYARKSTTPDALLFQIKAPTTVRWVALGQGNQMAGANMFLVYSSSSPSNVTVSPRSAPGHAPPKFNPNAQISLLSGSGIRDGFMTANIRCEACLVFGGGLWDEQSIASEWIWAYTVGRPMSSDDLSTDIDFHDDFGGAVIDLSRTKADSSDKDPFLNPIWDAVRGSEGSDNPPAAIISTAAIAHGCLMAIAFVVLMPIFAMLVPISTFVPISVTRVHAPLQGMALVIAITGLGLGVKLWTGAGARAAIHPILGIIVVVCLCLLQPSFGWLQHKHFVRTGGRSPFASLHRWLGRIMIALGIINGGVGLLWAGAGVVSGPLHTGLRVYVVLAGMVFLGYTIAHVGISVRTGRQRGACSLHSSASNEDLIWSHEGRLNGGGGASAKYGSTD</sequence>
<keyword evidence="6 7" id="KW-0472">Membrane</keyword>
<dbReference type="OrthoDB" id="19261at2759"/>
<dbReference type="GeneID" id="8437238"/>
<dbReference type="EMBL" id="CH476616">
    <property type="protein sequence ID" value="EEP79379.1"/>
    <property type="molecule type" value="Genomic_DNA"/>
</dbReference>
<proteinExistence type="predicted"/>
<name>C4JN17_UNCRE</name>
<evidence type="ECO:0008006" key="13">
    <source>
        <dbReference type="Google" id="ProtNLM"/>
    </source>
</evidence>
<feature type="transmembrane region" description="Helical" evidence="7">
    <location>
        <begin position="227"/>
        <end position="251"/>
    </location>
</feature>